<dbReference type="Gene3D" id="3.40.50.970">
    <property type="match status" value="1"/>
</dbReference>
<dbReference type="SUPFAM" id="SSF52518">
    <property type="entry name" value="Thiamin diphosphate-binding fold (THDP-binding)"/>
    <property type="match status" value="1"/>
</dbReference>
<gene>
    <name evidence="2" type="ORF">S03H2_44002</name>
</gene>
<proteinExistence type="predicted"/>
<evidence type="ECO:0000313" key="2">
    <source>
        <dbReference type="EMBL" id="GAH74640.1"/>
    </source>
</evidence>
<protein>
    <submittedName>
        <fullName evidence="2">Uncharacterized protein</fullName>
    </submittedName>
</protein>
<comment type="caution">
    <text evidence="2">The sequence shown here is derived from an EMBL/GenBank/DDBJ whole genome shotgun (WGS) entry which is preliminary data.</text>
</comment>
<evidence type="ECO:0000256" key="1">
    <source>
        <dbReference type="ARBA" id="ARBA00023052"/>
    </source>
</evidence>
<sequence length="51" mass="5585">MGRKLPMHKAISEAISHEMEKNDSIFVMGEDIGVYGGIFGATTGLLEKFLD</sequence>
<organism evidence="2">
    <name type="scientific">marine sediment metagenome</name>
    <dbReference type="NCBI Taxonomy" id="412755"/>
    <lineage>
        <taxon>unclassified sequences</taxon>
        <taxon>metagenomes</taxon>
        <taxon>ecological metagenomes</taxon>
    </lineage>
</organism>
<dbReference type="InterPro" id="IPR029061">
    <property type="entry name" value="THDP-binding"/>
</dbReference>
<dbReference type="PANTHER" id="PTHR43257">
    <property type="entry name" value="PYRUVATE DEHYDROGENASE E1 COMPONENT BETA SUBUNIT"/>
    <property type="match status" value="1"/>
</dbReference>
<reference evidence="2" key="1">
    <citation type="journal article" date="2014" name="Front. Microbiol.">
        <title>High frequency of phylogenetically diverse reductive dehalogenase-homologous genes in deep subseafloor sedimentary metagenomes.</title>
        <authorList>
            <person name="Kawai M."/>
            <person name="Futagami T."/>
            <person name="Toyoda A."/>
            <person name="Takaki Y."/>
            <person name="Nishi S."/>
            <person name="Hori S."/>
            <person name="Arai W."/>
            <person name="Tsubouchi T."/>
            <person name="Morono Y."/>
            <person name="Uchiyama I."/>
            <person name="Ito T."/>
            <person name="Fujiyama A."/>
            <person name="Inagaki F."/>
            <person name="Takami H."/>
        </authorList>
    </citation>
    <scope>NUCLEOTIDE SEQUENCE</scope>
    <source>
        <strain evidence="2">Expedition CK06-06</strain>
    </source>
</reference>
<dbReference type="AlphaFoldDB" id="X1IZG1"/>
<name>X1IZG1_9ZZZZ</name>
<dbReference type="PANTHER" id="PTHR43257:SF2">
    <property type="entry name" value="PYRUVATE DEHYDROGENASE E1 COMPONENT SUBUNIT BETA"/>
    <property type="match status" value="1"/>
</dbReference>
<accession>X1IZG1</accession>
<keyword evidence="1" id="KW-0786">Thiamine pyrophosphate</keyword>
<dbReference type="EMBL" id="BARU01027491">
    <property type="protein sequence ID" value="GAH74640.1"/>
    <property type="molecule type" value="Genomic_DNA"/>
</dbReference>